<dbReference type="PROSITE" id="PS50943">
    <property type="entry name" value="HTH_CROC1"/>
    <property type="match status" value="1"/>
</dbReference>
<dbReference type="SUPFAM" id="SSF47413">
    <property type="entry name" value="lambda repressor-like DNA-binding domains"/>
    <property type="match status" value="1"/>
</dbReference>
<name>Q97D41_CLOAB</name>
<protein>
    <submittedName>
        <fullName evidence="2">CRO repressor-like DNA-binding protein</fullName>
    </submittedName>
</protein>
<keyword evidence="2" id="KW-0238">DNA-binding</keyword>
<dbReference type="PIR" id="G97346">
    <property type="entry name" value="G97346"/>
</dbReference>
<dbReference type="AlphaFoldDB" id="Q97D41"/>
<feature type="domain" description="HTH cro/C1-type" evidence="1">
    <location>
        <begin position="15"/>
        <end position="67"/>
    </location>
</feature>
<dbReference type="Gene3D" id="1.10.260.40">
    <property type="entry name" value="lambda repressor-like DNA-binding domains"/>
    <property type="match status" value="1"/>
</dbReference>
<dbReference type="HOGENOM" id="CLU_192101_2_0_9"/>
<dbReference type="Pfam" id="PF01381">
    <property type="entry name" value="HTH_3"/>
    <property type="match status" value="1"/>
</dbReference>
<dbReference type="RefSeq" id="WP_010966902.1">
    <property type="nucleotide sequence ID" value="NC_003030.1"/>
</dbReference>
<evidence type="ECO:0000259" key="1">
    <source>
        <dbReference type="PROSITE" id="PS50943"/>
    </source>
</evidence>
<dbReference type="GeneID" id="45000137"/>
<dbReference type="eggNOG" id="ENOG503366R">
    <property type="taxonomic scope" value="Bacteria"/>
</dbReference>
<dbReference type="InterPro" id="IPR010982">
    <property type="entry name" value="Lambda_DNA-bd_dom_sf"/>
</dbReference>
<dbReference type="Proteomes" id="UP000000814">
    <property type="component" value="Chromosome"/>
</dbReference>
<accession>Q97D41</accession>
<evidence type="ECO:0000313" key="2">
    <source>
        <dbReference type="EMBL" id="AAK81562.1"/>
    </source>
</evidence>
<reference evidence="2 3" key="1">
    <citation type="journal article" date="2001" name="J. Bacteriol.">
        <title>Genome sequence and comparative analysis of the solvent-producing bacterium Clostridium acetobutylicum.</title>
        <authorList>
            <person name="Nolling J."/>
            <person name="Breton G."/>
            <person name="Omelchenko M.V."/>
            <person name="Makarova K.S."/>
            <person name="Zeng Q."/>
            <person name="Gibson R."/>
            <person name="Lee H.M."/>
            <person name="Dubois J."/>
            <person name="Qiu D."/>
            <person name="Hitti J."/>
            <person name="Wolf Y.I."/>
            <person name="Tatusov R.L."/>
            <person name="Sabathe F."/>
            <person name="Doucette-Stamm L."/>
            <person name="Soucaille P."/>
            <person name="Daly M.J."/>
            <person name="Bennett G.N."/>
            <person name="Koonin E.V."/>
            <person name="Smith D.R."/>
        </authorList>
    </citation>
    <scope>NUCLEOTIDE SEQUENCE [LARGE SCALE GENOMIC DNA]</scope>
    <source>
        <strain evidence="3">ATCC 824 / DSM 792 / JCM 1419 / LMG 5710 / VKM B-1787</strain>
    </source>
</reference>
<dbReference type="OrthoDB" id="1929329at2"/>
<keyword evidence="3" id="KW-1185">Reference proteome</keyword>
<evidence type="ECO:0000313" key="3">
    <source>
        <dbReference type="Proteomes" id="UP000000814"/>
    </source>
</evidence>
<proteinExistence type="predicted"/>
<gene>
    <name evidence="2" type="ordered locus">CA_C3639</name>
</gene>
<dbReference type="EMBL" id="AE001437">
    <property type="protein sequence ID" value="AAK81562.1"/>
    <property type="molecule type" value="Genomic_DNA"/>
</dbReference>
<organism evidence="2 3">
    <name type="scientific">Clostridium acetobutylicum (strain ATCC 824 / DSM 792 / JCM 1419 / IAM 19013 / LMG 5710 / NBRC 13948 / NRRL B-527 / VKM B-1787 / 2291 / W)</name>
    <dbReference type="NCBI Taxonomy" id="272562"/>
    <lineage>
        <taxon>Bacteria</taxon>
        <taxon>Bacillati</taxon>
        <taxon>Bacillota</taxon>
        <taxon>Clostridia</taxon>
        <taxon>Eubacteriales</taxon>
        <taxon>Clostridiaceae</taxon>
        <taxon>Clostridium</taxon>
    </lineage>
</organism>
<dbReference type="PATRIC" id="fig|272562.8.peg.3828"/>
<dbReference type="InterPro" id="IPR001387">
    <property type="entry name" value="Cro/C1-type_HTH"/>
</dbReference>
<dbReference type="CDD" id="cd00093">
    <property type="entry name" value="HTH_XRE"/>
    <property type="match status" value="1"/>
</dbReference>
<dbReference type="KEGG" id="cac:CA_C3639"/>
<dbReference type="GO" id="GO:0003677">
    <property type="term" value="F:DNA binding"/>
    <property type="evidence" value="ECO:0007669"/>
    <property type="project" value="UniProtKB-KW"/>
</dbReference>
<dbReference type="STRING" id="272562.CA_C3639"/>
<sequence length="72" mass="8105">MDKKRRLTSFGIACKKAMLEKEMSQTELARRVGSSTKYLDLVFHGERTGKKYISAIIKELGIDPDSIDKSIA</sequence>